<proteinExistence type="predicted"/>
<dbReference type="Proteomes" id="UP001601059">
    <property type="component" value="Unassembled WGS sequence"/>
</dbReference>
<sequence>MPKTNLTPYVTFVENQKDVLRLSWNKQSKGWQITAPDVKEAKFLCHEFLQTIEIMAMLFKELEEREYDLTTLQLTVKKEKPKRHRLLDWSDTLGVVWGKDSDGCGPDWIVCYPRRPDGWLIHSDLVQTDVFNRFIKGLPALGYEPNSLRFSIKRKAKP</sequence>
<evidence type="ECO:0000313" key="1">
    <source>
        <dbReference type="EMBL" id="MFE8701076.1"/>
    </source>
</evidence>
<keyword evidence="2" id="KW-1185">Reference proteome</keyword>
<organism evidence="1 2">
    <name type="scientific">Cytobacillus spartinae</name>
    <dbReference type="NCBI Taxonomy" id="3299023"/>
    <lineage>
        <taxon>Bacteria</taxon>
        <taxon>Bacillati</taxon>
        <taxon>Bacillota</taxon>
        <taxon>Bacilli</taxon>
        <taxon>Bacillales</taxon>
        <taxon>Bacillaceae</taxon>
        <taxon>Cytobacillus</taxon>
    </lineage>
</organism>
<name>A0ABW6KA30_9BACI</name>
<gene>
    <name evidence="1" type="ORF">ACFYKX_10765</name>
</gene>
<evidence type="ECO:0000313" key="2">
    <source>
        <dbReference type="Proteomes" id="UP001601059"/>
    </source>
</evidence>
<dbReference type="RefSeq" id="WP_389360876.1">
    <property type="nucleotide sequence ID" value="NZ_JBIACK010000004.1"/>
</dbReference>
<protein>
    <submittedName>
        <fullName evidence="1">Uncharacterized protein</fullName>
    </submittedName>
</protein>
<dbReference type="EMBL" id="JBIACK010000004">
    <property type="protein sequence ID" value="MFE8701076.1"/>
    <property type="molecule type" value="Genomic_DNA"/>
</dbReference>
<comment type="caution">
    <text evidence="1">The sequence shown here is derived from an EMBL/GenBank/DDBJ whole genome shotgun (WGS) entry which is preliminary data.</text>
</comment>
<accession>A0ABW6KA30</accession>
<reference evidence="1 2" key="1">
    <citation type="submission" date="2024-08" db="EMBL/GenBank/DDBJ databases">
        <title>Two novel Cytobacillus novel species.</title>
        <authorList>
            <person name="Liu G."/>
        </authorList>
    </citation>
    <scope>NUCLEOTIDE SEQUENCE [LARGE SCALE GENOMIC DNA]</scope>
    <source>
        <strain evidence="1 2">FJAT-54145</strain>
    </source>
</reference>